<keyword evidence="5" id="KW-0472">Membrane</keyword>
<gene>
    <name evidence="7" type="primary">TDEL0F02870</name>
    <name evidence="7" type="ORF">TDEL_0F02870</name>
</gene>
<dbReference type="InterPro" id="IPR050731">
    <property type="entry name" value="HRD1_E3_ubiq-ligases"/>
</dbReference>
<dbReference type="Pfam" id="PF13639">
    <property type="entry name" value="zf-RING_2"/>
    <property type="match status" value="1"/>
</dbReference>
<dbReference type="GO" id="GO:0008270">
    <property type="term" value="F:zinc ion binding"/>
    <property type="evidence" value="ECO:0007669"/>
    <property type="project" value="UniProtKB-KW"/>
</dbReference>
<dbReference type="GeneID" id="11501637"/>
<keyword evidence="2 4" id="KW-0863">Zinc-finger</keyword>
<evidence type="ECO:0000256" key="3">
    <source>
        <dbReference type="ARBA" id="ARBA00022833"/>
    </source>
</evidence>
<reference evidence="7 8" key="1">
    <citation type="journal article" date="2011" name="Proc. Natl. Acad. Sci. U.S.A.">
        <title>Evolutionary erosion of yeast sex chromosomes by mating-type switching accidents.</title>
        <authorList>
            <person name="Gordon J.L."/>
            <person name="Armisen D."/>
            <person name="Proux-Wera E."/>
            <person name="Oheigeartaigh S.S."/>
            <person name="Byrne K.P."/>
            <person name="Wolfe K.H."/>
        </authorList>
    </citation>
    <scope>NUCLEOTIDE SEQUENCE [LARGE SCALE GENOMIC DNA]</scope>
    <source>
        <strain evidence="8">ATCC 10662 / CBS 1146 / NBRC 0425 / NCYC 2629 / NRRL Y-866</strain>
    </source>
</reference>
<dbReference type="Gene3D" id="3.30.40.10">
    <property type="entry name" value="Zinc/RING finger domain, C3HC4 (zinc finger)"/>
    <property type="match status" value="1"/>
</dbReference>
<dbReference type="eggNOG" id="ENOG502T1PD">
    <property type="taxonomic scope" value="Eukaryota"/>
</dbReference>
<dbReference type="SMART" id="SM00184">
    <property type="entry name" value="RING"/>
    <property type="match status" value="1"/>
</dbReference>
<evidence type="ECO:0000256" key="1">
    <source>
        <dbReference type="ARBA" id="ARBA00022723"/>
    </source>
</evidence>
<dbReference type="InParanoid" id="G8ZWV4"/>
<keyword evidence="5" id="KW-0812">Transmembrane</keyword>
<feature type="domain" description="RING-type" evidence="6">
    <location>
        <begin position="141"/>
        <end position="215"/>
    </location>
</feature>
<evidence type="ECO:0000256" key="5">
    <source>
        <dbReference type="SAM" id="Phobius"/>
    </source>
</evidence>
<keyword evidence="5" id="KW-1133">Transmembrane helix</keyword>
<evidence type="ECO:0000256" key="2">
    <source>
        <dbReference type="ARBA" id="ARBA00022771"/>
    </source>
</evidence>
<dbReference type="GO" id="GO:0012505">
    <property type="term" value="C:endomembrane system"/>
    <property type="evidence" value="ECO:0007669"/>
    <property type="project" value="TreeGrafter"/>
</dbReference>
<dbReference type="InterPro" id="IPR013083">
    <property type="entry name" value="Znf_RING/FYVE/PHD"/>
</dbReference>
<evidence type="ECO:0000256" key="4">
    <source>
        <dbReference type="PROSITE-ProRule" id="PRU00175"/>
    </source>
</evidence>
<dbReference type="PANTHER" id="PTHR22763">
    <property type="entry name" value="RING ZINC FINGER PROTEIN"/>
    <property type="match status" value="1"/>
</dbReference>
<dbReference type="EMBL" id="HE616747">
    <property type="protein sequence ID" value="CCE93098.1"/>
    <property type="molecule type" value="Genomic_DNA"/>
</dbReference>
<dbReference type="PANTHER" id="PTHR22763:SF192">
    <property type="entry name" value="RING-TYPE DOMAIN-CONTAINING PROTEIN"/>
    <property type="match status" value="1"/>
</dbReference>
<dbReference type="GO" id="GO:0061630">
    <property type="term" value="F:ubiquitin protein ligase activity"/>
    <property type="evidence" value="ECO:0007669"/>
    <property type="project" value="TreeGrafter"/>
</dbReference>
<keyword evidence="8" id="KW-1185">Reference proteome</keyword>
<evidence type="ECO:0000259" key="6">
    <source>
        <dbReference type="PROSITE" id="PS50089"/>
    </source>
</evidence>
<name>G8ZWV4_TORDE</name>
<dbReference type="HOGENOM" id="CLU_1103040_0_0_1"/>
<keyword evidence="1" id="KW-0479">Metal-binding</keyword>
<dbReference type="InterPro" id="IPR001841">
    <property type="entry name" value="Znf_RING"/>
</dbReference>
<dbReference type="PROSITE" id="PS50089">
    <property type="entry name" value="ZF_RING_2"/>
    <property type="match status" value="1"/>
</dbReference>
<dbReference type="Proteomes" id="UP000005627">
    <property type="component" value="Chromosome 6"/>
</dbReference>
<feature type="transmembrane region" description="Helical" evidence="5">
    <location>
        <begin position="12"/>
        <end position="35"/>
    </location>
</feature>
<dbReference type="RefSeq" id="XP_003682309.1">
    <property type="nucleotide sequence ID" value="XM_003682261.1"/>
</dbReference>
<keyword evidence="3" id="KW-0862">Zinc</keyword>
<dbReference type="SUPFAM" id="SSF57850">
    <property type="entry name" value="RING/U-box"/>
    <property type="match status" value="1"/>
</dbReference>
<dbReference type="GO" id="GO:0043161">
    <property type="term" value="P:proteasome-mediated ubiquitin-dependent protein catabolic process"/>
    <property type="evidence" value="ECO:0007669"/>
    <property type="project" value="TreeGrafter"/>
</dbReference>
<organism evidence="7 8">
    <name type="scientific">Torulaspora delbrueckii</name>
    <name type="common">Yeast</name>
    <name type="synonym">Candida colliculosa</name>
    <dbReference type="NCBI Taxonomy" id="4950"/>
    <lineage>
        <taxon>Eukaryota</taxon>
        <taxon>Fungi</taxon>
        <taxon>Dikarya</taxon>
        <taxon>Ascomycota</taxon>
        <taxon>Saccharomycotina</taxon>
        <taxon>Saccharomycetes</taxon>
        <taxon>Saccharomycetales</taxon>
        <taxon>Saccharomycetaceae</taxon>
        <taxon>Torulaspora</taxon>
    </lineage>
</organism>
<dbReference type="OrthoDB" id="8062037at2759"/>
<evidence type="ECO:0000313" key="7">
    <source>
        <dbReference type="EMBL" id="CCE93098.1"/>
    </source>
</evidence>
<dbReference type="KEGG" id="tdl:TDEL_0F02870"/>
<protein>
    <recommendedName>
        <fullName evidence="6">RING-type domain-containing protein</fullName>
    </recommendedName>
</protein>
<proteinExistence type="predicted"/>
<sequence>MAEESVNQMRRTIVFTVVIIYAVVSGLFILGYLIVHYHSDLKRAFRRFTLSIEEYAHFMNMKWRYSRAIDLEKYVETINYHDLKAKGLDGYKYGHVIMDRDSFERMDSHSDCTCGGGLTKFSIAELEKRNPNELANDDETCCICLELLKTQEYDTITTQDGMRVKTKGGPPTKSIKDTDIVMIPCQHYFHAGCLKEWFSPQRRGKRRPLVCPLCRMDIVKCKAFCMRLGLLMSELKVTLNSHTSPNLGSERVSELTSDSS</sequence>
<dbReference type="AlphaFoldDB" id="G8ZWV4"/>
<accession>G8ZWV4</accession>
<evidence type="ECO:0000313" key="8">
    <source>
        <dbReference type="Proteomes" id="UP000005627"/>
    </source>
</evidence>